<reference evidence="1" key="4">
    <citation type="submission" date="2025-08" db="UniProtKB">
        <authorList>
            <consortium name="Ensembl"/>
        </authorList>
    </citation>
    <scope>IDENTIFICATION</scope>
</reference>
<dbReference type="AlphaFoldDB" id="A0A4W4G9R9"/>
<protein>
    <submittedName>
        <fullName evidence="1">Uncharacterized protein</fullName>
    </submittedName>
</protein>
<name>A0A4W4G9R9_ELEEL</name>
<dbReference type="Ensembl" id="ENSEEET00000033324.2">
    <property type="protein sequence ID" value="ENSEEEP00000032932.1"/>
    <property type="gene ID" value="ENSEEEG00000015677.2"/>
</dbReference>
<reference evidence="1" key="5">
    <citation type="submission" date="2025-09" db="UniProtKB">
        <authorList>
            <consortium name="Ensembl"/>
        </authorList>
    </citation>
    <scope>IDENTIFICATION</scope>
</reference>
<reference evidence="2" key="2">
    <citation type="journal article" date="2017" name="Sci. Adv.">
        <title>A tail of two voltages: Proteomic comparison of the three electric organs of the electric eel.</title>
        <authorList>
            <person name="Traeger L.L."/>
            <person name="Sabat G."/>
            <person name="Barrett-Wilt G.A."/>
            <person name="Wells G.B."/>
            <person name="Sussman M.R."/>
        </authorList>
    </citation>
    <scope>NUCLEOTIDE SEQUENCE [LARGE SCALE GENOMIC DNA]</scope>
</reference>
<evidence type="ECO:0000313" key="1">
    <source>
        <dbReference type="Ensembl" id="ENSEEEP00000032932.1"/>
    </source>
</evidence>
<keyword evidence="2" id="KW-1185">Reference proteome</keyword>
<reference evidence="1" key="3">
    <citation type="submission" date="2020-05" db="EMBL/GenBank/DDBJ databases">
        <title>Electrophorus electricus (electric eel) genome, fEleEle1, primary haplotype.</title>
        <authorList>
            <person name="Myers G."/>
            <person name="Meyer A."/>
            <person name="Fedrigo O."/>
            <person name="Formenti G."/>
            <person name="Rhie A."/>
            <person name="Tracey A."/>
            <person name="Sims Y."/>
            <person name="Jarvis E.D."/>
        </authorList>
    </citation>
    <scope>NUCLEOTIDE SEQUENCE [LARGE SCALE GENOMIC DNA]</scope>
</reference>
<sequence length="77" mass="8172">MASLKKSLEGLNSMWQTTTKLTGDSTACVCCICMCTCVFLASTVAEEMSRQVQSAIGTAANKATDAIKVFEQKLGSK</sequence>
<dbReference type="GeneTree" id="ENSGT01140000282783"/>
<evidence type="ECO:0000313" key="2">
    <source>
        <dbReference type="Proteomes" id="UP000314983"/>
    </source>
</evidence>
<dbReference type="OMA" id="CCICMCT"/>
<organism evidence="1 2">
    <name type="scientific">Electrophorus electricus</name>
    <name type="common">Electric eel</name>
    <name type="synonym">Gymnotus electricus</name>
    <dbReference type="NCBI Taxonomy" id="8005"/>
    <lineage>
        <taxon>Eukaryota</taxon>
        <taxon>Metazoa</taxon>
        <taxon>Chordata</taxon>
        <taxon>Craniata</taxon>
        <taxon>Vertebrata</taxon>
        <taxon>Euteleostomi</taxon>
        <taxon>Actinopterygii</taxon>
        <taxon>Neopterygii</taxon>
        <taxon>Teleostei</taxon>
        <taxon>Ostariophysi</taxon>
        <taxon>Gymnotiformes</taxon>
        <taxon>Gymnotoidei</taxon>
        <taxon>Gymnotidae</taxon>
        <taxon>Electrophorus</taxon>
    </lineage>
</organism>
<reference evidence="2" key="1">
    <citation type="journal article" date="2014" name="Science">
        <title>Nonhuman genetics. Genomic basis for the convergent evolution of electric organs.</title>
        <authorList>
            <person name="Gallant J.R."/>
            <person name="Traeger L.L."/>
            <person name="Volkening J.D."/>
            <person name="Moffett H."/>
            <person name="Chen P.H."/>
            <person name="Novina C.D."/>
            <person name="Phillips G.N.Jr."/>
            <person name="Anand R."/>
            <person name="Wells G.B."/>
            <person name="Pinch M."/>
            <person name="Guth R."/>
            <person name="Unguez G.A."/>
            <person name="Albert J.S."/>
            <person name="Zakon H.H."/>
            <person name="Samanta M.P."/>
            <person name="Sussman M.R."/>
        </authorList>
    </citation>
    <scope>NUCLEOTIDE SEQUENCE [LARGE SCALE GENOMIC DNA]</scope>
</reference>
<accession>A0A4W4G9R9</accession>
<proteinExistence type="predicted"/>
<dbReference type="Proteomes" id="UP000314983">
    <property type="component" value="Chromosome 2"/>
</dbReference>